<dbReference type="OrthoDB" id="9914498at2"/>
<name>A0A108U5L6_9GAMM</name>
<evidence type="ECO:0000313" key="2">
    <source>
        <dbReference type="EMBL" id="KWS02981.1"/>
    </source>
</evidence>
<accession>A0A108U5L6</accession>
<comment type="caution">
    <text evidence="2">The sequence shown here is derived from an EMBL/GenBank/DDBJ whole genome shotgun (WGS) entry which is preliminary data.</text>
</comment>
<feature type="region of interest" description="Disordered" evidence="1">
    <location>
        <begin position="1"/>
        <end position="43"/>
    </location>
</feature>
<dbReference type="Proteomes" id="UP000023435">
    <property type="component" value="Unassembled WGS sequence"/>
</dbReference>
<evidence type="ECO:0000313" key="3">
    <source>
        <dbReference type="Proteomes" id="UP000023435"/>
    </source>
</evidence>
<keyword evidence="3" id="KW-1185">Reference proteome</keyword>
<evidence type="ECO:0000256" key="1">
    <source>
        <dbReference type="SAM" id="MobiDB-lite"/>
    </source>
</evidence>
<gene>
    <name evidence="2" type="ORF">AZ78_0527</name>
</gene>
<dbReference type="AlphaFoldDB" id="A0A108U5L6"/>
<reference evidence="2 3" key="1">
    <citation type="journal article" date="2014" name="Genome Announc.">
        <title>Draft Genome Sequence of Lysobacter capsici AZ78, a Bacterium Antagonistic to Plant-Pathogenic Oomycetes.</title>
        <authorList>
            <person name="Puopolo G."/>
            <person name="Sonego P."/>
            <person name="Engelen K."/>
            <person name="Pertot I."/>
        </authorList>
    </citation>
    <scope>NUCLEOTIDE SEQUENCE [LARGE SCALE GENOMIC DNA]</scope>
    <source>
        <strain evidence="2 3">AZ78</strain>
    </source>
</reference>
<dbReference type="EMBL" id="JAJA02000001">
    <property type="protein sequence ID" value="KWS02981.1"/>
    <property type="molecule type" value="Genomic_DNA"/>
</dbReference>
<organism evidence="2 3">
    <name type="scientific">Lysobacter capsici AZ78</name>
    <dbReference type="NCBI Taxonomy" id="1444315"/>
    <lineage>
        <taxon>Bacteria</taxon>
        <taxon>Pseudomonadati</taxon>
        <taxon>Pseudomonadota</taxon>
        <taxon>Gammaproteobacteria</taxon>
        <taxon>Lysobacterales</taxon>
        <taxon>Lysobacteraceae</taxon>
        <taxon>Lysobacter</taxon>
    </lineage>
</organism>
<dbReference type="RefSeq" id="WP_036107381.1">
    <property type="nucleotide sequence ID" value="NZ_JAJA02000001.1"/>
</dbReference>
<feature type="compositionally biased region" description="Basic and acidic residues" evidence="1">
    <location>
        <begin position="30"/>
        <end position="43"/>
    </location>
</feature>
<protein>
    <submittedName>
        <fullName evidence="2">Uncharacterized protein</fullName>
    </submittedName>
</protein>
<proteinExistence type="predicted"/>
<sequence>MAMGVVINEFEVLSDPRSSDKNDAGGAGKSQDDAPTKLDPHDLEAALRQLQQRALRVWAH</sequence>